<organism evidence="2 3">
    <name type="scientific">Romboutsia lituseburensis DSM 797</name>
    <dbReference type="NCBI Taxonomy" id="1121325"/>
    <lineage>
        <taxon>Bacteria</taxon>
        <taxon>Bacillati</taxon>
        <taxon>Bacillota</taxon>
        <taxon>Clostridia</taxon>
        <taxon>Peptostreptococcales</taxon>
        <taxon>Peptostreptococcaceae</taxon>
        <taxon>Romboutsia</taxon>
    </lineage>
</organism>
<keyword evidence="1" id="KW-0812">Transmembrane</keyword>
<name>A0A1G9N0T1_9FIRM</name>
<evidence type="ECO:0000313" key="2">
    <source>
        <dbReference type="EMBL" id="SDL80166.1"/>
    </source>
</evidence>
<proteinExistence type="predicted"/>
<gene>
    <name evidence="2" type="ORF">SAMN04515677_103434</name>
</gene>
<dbReference type="Proteomes" id="UP000199068">
    <property type="component" value="Unassembled WGS sequence"/>
</dbReference>
<feature type="transmembrane region" description="Helical" evidence="1">
    <location>
        <begin position="6"/>
        <end position="27"/>
    </location>
</feature>
<evidence type="ECO:0000256" key="1">
    <source>
        <dbReference type="SAM" id="Phobius"/>
    </source>
</evidence>
<evidence type="ECO:0000313" key="3">
    <source>
        <dbReference type="Proteomes" id="UP000199068"/>
    </source>
</evidence>
<keyword evidence="1" id="KW-0472">Membrane</keyword>
<protein>
    <submittedName>
        <fullName evidence="2">Uncharacterized protein</fullName>
    </submittedName>
</protein>
<dbReference type="PROSITE" id="PS51257">
    <property type="entry name" value="PROKAR_LIPOPROTEIN"/>
    <property type="match status" value="1"/>
</dbReference>
<dbReference type="STRING" id="1121325.SAMN04515677_103434"/>
<keyword evidence="1" id="KW-1133">Transmembrane helix</keyword>
<accession>A0A1G9N0T1</accession>
<keyword evidence="3" id="KW-1185">Reference proteome</keyword>
<dbReference type="EMBL" id="FNGW01000003">
    <property type="protein sequence ID" value="SDL80166.1"/>
    <property type="molecule type" value="Genomic_DNA"/>
</dbReference>
<reference evidence="2 3" key="1">
    <citation type="submission" date="2016-10" db="EMBL/GenBank/DDBJ databases">
        <authorList>
            <person name="de Groot N.N."/>
        </authorList>
    </citation>
    <scope>NUCLEOTIDE SEQUENCE [LARGE SCALE GENOMIC DNA]</scope>
    <source>
        <strain evidence="2 3">DSM 797</strain>
    </source>
</reference>
<feature type="transmembrane region" description="Helical" evidence="1">
    <location>
        <begin position="39"/>
        <end position="67"/>
    </location>
</feature>
<sequence>MNLRFTNWYTQALGGTLGIAACLYSYLNGDMIIYSNINTYFDTLGFGSLLSSYLLLPLCIITLLLAVIRSYASNKEVFNVPLENINIVIIISTVIIGFMGAKIYFCIPAIFILFNLLTYYKMNKLCNKEDGNIKEKEIKTFNYDSKKYKTNKLIIKKQNTIIFDEVQLDKDTLIDEKIVSNKQNDSDPLKIKIEMAKELLEKNAQKQFIMELTGLTSEELYNVEDELKKS</sequence>
<feature type="transmembrane region" description="Helical" evidence="1">
    <location>
        <begin position="87"/>
        <end position="114"/>
    </location>
</feature>
<dbReference type="RefSeq" id="WP_207645427.1">
    <property type="nucleotide sequence ID" value="NZ_FNGW01000003.1"/>
</dbReference>
<dbReference type="AlphaFoldDB" id="A0A1G9N0T1"/>